<evidence type="ECO:0000256" key="1">
    <source>
        <dbReference type="SAM" id="Phobius"/>
    </source>
</evidence>
<keyword evidence="1" id="KW-0472">Membrane</keyword>
<dbReference type="VEuPathDB" id="FungiDB:VP01_1744g4"/>
<evidence type="ECO:0000313" key="3">
    <source>
        <dbReference type="Proteomes" id="UP000037035"/>
    </source>
</evidence>
<reference evidence="2 3" key="1">
    <citation type="submission" date="2015-08" db="EMBL/GenBank/DDBJ databases">
        <title>Next Generation Sequencing and Analysis of the Genome of Puccinia sorghi L Schw, the Causal Agent of Maize Common Rust.</title>
        <authorList>
            <person name="Rochi L."/>
            <person name="Burguener G."/>
            <person name="Darino M."/>
            <person name="Turjanski A."/>
            <person name="Kreff E."/>
            <person name="Dieguez M.J."/>
            <person name="Sacco F."/>
        </authorList>
    </citation>
    <scope>NUCLEOTIDE SEQUENCE [LARGE SCALE GENOMIC DNA]</scope>
    <source>
        <strain evidence="2 3">RO10H11247</strain>
    </source>
</reference>
<dbReference type="AlphaFoldDB" id="A0A0L6VF86"/>
<gene>
    <name evidence="2" type="ORF">VP01_1744g4</name>
</gene>
<dbReference type="Proteomes" id="UP000037035">
    <property type="component" value="Unassembled WGS sequence"/>
</dbReference>
<accession>A0A0L6VF86</accession>
<keyword evidence="1" id="KW-0812">Transmembrane</keyword>
<dbReference type="EMBL" id="LAVV01006553">
    <property type="protein sequence ID" value="KNZ59384.1"/>
    <property type="molecule type" value="Genomic_DNA"/>
</dbReference>
<keyword evidence="1" id="KW-1133">Transmembrane helix</keyword>
<organism evidence="2 3">
    <name type="scientific">Puccinia sorghi</name>
    <dbReference type="NCBI Taxonomy" id="27349"/>
    <lineage>
        <taxon>Eukaryota</taxon>
        <taxon>Fungi</taxon>
        <taxon>Dikarya</taxon>
        <taxon>Basidiomycota</taxon>
        <taxon>Pucciniomycotina</taxon>
        <taxon>Pucciniomycetes</taxon>
        <taxon>Pucciniales</taxon>
        <taxon>Pucciniaceae</taxon>
        <taxon>Puccinia</taxon>
    </lineage>
</organism>
<sequence length="796" mass="92847">MSLTYLSSTLIIGNQCSSSTIVVLRKSLRSFSRNHKELHMFFTTLMVLFRNPENFSIFYEFPLVSLWALLWPSTIYKDLDFLDFSPKIIFYSTYFVVTFTSLSISLNTSPVVIRGPYLERLLKSRFYHLQPSRTSLSVISRNNTLYYTLLIFLTVNLIPPFSKPNQLSPSLREKLSAFTHFHWVSHGWKTHQAGGPFYLSIYFFQIDFCTASSSMEFCMCNIGNLWYEQLAFLTSGGLLFQQFFVFPLSEVVFHCDMLQIILNMEEQIIKYYHCKKNLLNCLQLKFRNSQEVSVVTPNILQKLVEFGWQLSWSILHFIAPIDSMPQMTYGLLLNPNSKTNPLLLLYHIRNSNSNFKKNLLNWLQLTCSMLQPSCHTNSTRLHIIFRVTEKASWEFLHVNCRQLSKLFFSVFHRSSYTNPQCLEILKYIKNYRKIYSTGKLHHSHIFENNMRKSKILRRSTSYDEESNNKNVDRSPRIKLQLEKYALGCSMSVDRWFGTSISVKIAFLYLNRGGKSRLQFVFFLLRQSGNSKEKVKTGRELQYCSRIVEGHWAYFGLMAYSLGNNPKNTRTFYIEEGLRRAQRCQNPVLPMLRLTLNAQPSPLGSTVNSGRTLQILFGNLKSDHFHTFFNPVVMVSFILSVSVLIVTTWNIRYGDITSVVDTEHHPTTLYTSFFVSEAPGTFSKGRPYAPEILYSYPRRVWFFVQVTAPIVNIKSPLFWMDFIPPSALMGATFIVTGMANSVRIEQSWPWIHLQLIWSYFWRHWFLLSLRDLLDLGPNPWILRGEGHSHWCQGFCHT</sequence>
<evidence type="ECO:0000313" key="2">
    <source>
        <dbReference type="EMBL" id="KNZ59384.1"/>
    </source>
</evidence>
<proteinExistence type="predicted"/>
<protein>
    <submittedName>
        <fullName evidence="2">Uncharacterized protein</fullName>
    </submittedName>
</protein>
<name>A0A0L6VF86_9BASI</name>
<keyword evidence="3" id="KW-1185">Reference proteome</keyword>
<feature type="transmembrane region" description="Helical" evidence="1">
    <location>
        <begin position="627"/>
        <end position="648"/>
    </location>
</feature>
<comment type="caution">
    <text evidence="2">The sequence shown here is derived from an EMBL/GenBank/DDBJ whole genome shotgun (WGS) entry which is preliminary data.</text>
</comment>